<evidence type="ECO:0000313" key="3">
    <source>
        <dbReference type="Proteomes" id="UP001175228"/>
    </source>
</evidence>
<dbReference type="Proteomes" id="UP001175228">
    <property type="component" value="Unassembled WGS sequence"/>
</dbReference>
<name>A0AA39Q9T8_9AGAR</name>
<feature type="domain" description="DUF6532" evidence="1">
    <location>
        <begin position="66"/>
        <end position="104"/>
    </location>
</feature>
<proteinExistence type="predicted"/>
<evidence type="ECO:0000259" key="1">
    <source>
        <dbReference type="Pfam" id="PF20149"/>
    </source>
</evidence>
<reference evidence="2" key="1">
    <citation type="submission" date="2023-06" db="EMBL/GenBank/DDBJ databases">
        <authorList>
            <consortium name="Lawrence Berkeley National Laboratory"/>
            <person name="Ahrendt S."/>
            <person name="Sahu N."/>
            <person name="Indic B."/>
            <person name="Wong-Bajracharya J."/>
            <person name="Merenyi Z."/>
            <person name="Ke H.-M."/>
            <person name="Monk M."/>
            <person name="Kocsube S."/>
            <person name="Drula E."/>
            <person name="Lipzen A."/>
            <person name="Balint B."/>
            <person name="Henrissat B."/>
            <person name="Andreopoulos B."/>
            <person name="Martin F.M."/>
            <person name="Harder C.B."/>
            <person name="Rigling D."/>
            <person name="Ford K.L."/>
            <person name="Foster G.D."/>
            <person name="Pangilinan J."/>
            <person name="Papanicolaou A."/>
            <person name="Barry K."/>
            <person name="LaButti K."/>
            <person name="Viragh M."/>
            <person name="Koriabine M."/>
            <person name="Yan M."/>
            <person name="Riley R."/>
            <person name="Champramary S."/>
            <person name="Plett K.L."/>
            <person name="Tsai I.J."/>
            <person name="Slot J."/>
            <person name="Sipos G."/>
            <person name="Plett J."/>
            <person name="Nagy L.G."/>
            <person name="Grigoriev I.V."/>
        </authorList>
    </citation>
    <scope>NUCLEOTIDE SEQUENCE</scope>
    <source>
        <strain evidence="2">HWK02</strain>
    </source>
</reference>
<dbReference type="Pfam" id="PF20149">
    <property type="entry name" value="DUF6532"/>
    <property type="match status" value="1"/>
</dbReference>
<evidence type="ECO:0000313" key="2">
    <source>
        <dbReference type="EMBL" id="KAK0498185.1"/>
    </source>
</evidence>
<dbReference type="AlphaFoldDB" id="A0AA39Q9T8"/>
<accession>A0AA39Q9T8</accession>
<dbReference type="EMBL" id="JAUEPU010000011">
    <property type="protein sequence ID" value="KAK0498185.1"/>
    <property type="molecule type" value="Genomic_DNA"/>
</dbReference>
<keyword evidence="3" id="KW-1185">Reference proteome</keyword>
<comment type="caution">
    <text evidence="2">The sequence shown here is derived from an EMBL/GenBank/DDBJ whole genome shotgun (WGS) entry which is preliminary data.</text>
</comment>
<organism evidence="2 3">
    <name type="scientific">Armillaria luteobubalina</name>
    <dbReference type="NCBI Taxonomy" id="153913"/>
    <lineage>
        <taxon>Eukaryota</taxon>
        <taxon>Fungi</taxon>
        <taxon>Dikarya</taxon>
        <taxon>Basidiomycota</taxon>
        <taxon>Agaricomycotina</taxon>
        <taxon>Agaricomycetes</taxon>
        <taxon>Agaricomycetidae</taxon>
        <taxon>Agaricales</taxon>
        <taxon>Marasmiineae</taxon>
        <taxon>Physalacriaceae</taxon>
        <taxon>Armillaria</taxon>
    </lineage>
</organism>
<dbReference type="InterPro" id="IPR045341">
    <property type="entry name" value="DUF6532"/>
</dbReference>
<protein>
    <recommendedName>
        <fullName evidence="1">DUF6532 domain-containing protein</fullName>
    </recommendedName>
</protein>
<gene>
    <name evidence="2" type="ORF">EDD18DRAFT_1103782</name>
</gene>
<sequence>MAWDAACNHLDLNESEITDPTAQEENLNIQNLRNPSQEHIDMAKAENQALVQFLKGNEDLMRFVYSIECAIDKWSTGMHKTCTFTANTYVKNYHDLYLDTLQQWKQFSQSQDQDLCTELQETLYDNACNTAGISKKDSPTSNATGGHGWVGTNNCFLWNQM</sequence>